<dbReference type="Proteomes" id="UP000272474">
    <property type="component" value="Unassembled WGS sequence"/>
</dbReference>
<dbReference type="AlphaFoldDB" id="A0A3A9YSJ4"/>
<feature type="transmembrane region" description="Helical" evidence="1">
    <location>
        <begin position="67"/>
        <end position="87"/>
    </location>
</feature>
<keyword evidence="1" id="KW-1133">Transmembrane helix</keyword>
<feature type="transmembrane region" description="Helical" evidence="1">
    <location>
        <begin position="34"/>
        <end position="55"/>
    </location>
</feature>
<evidence type="ECO:0000313" key="3">
    <source>
        <dbReference type="Proteomes" id="UP000272474"/>
    </source>
</evidence>
<proteinExistence type="predicted"/>
<reference evidence="2 3" key="1">
    <citation type="journal article" date="2014" name="Int. J. Syst. Evol. Microbiol.">
        <title>Streptomyces hoynatensis sp. nov., isolated from deep marine sediment.</title>
        <authorList>
            <person name="Veyisoglu A."/>
            <person name="Sahin N."/>
        </authorList>
    </citation>
    <scope>NUCLEOTIDE SEQUENCE [LARGE SCALE GENOMIC DNA]</scope>
    <source>
        <strain evidence="2 3">KCTC 29097</strain>
    </source>
</reference>
<keyword evidence="1" id="KW-0812">Transmembrane</keyword>
<name>A0A3A9YSJ4_9ACTN</name>
<feature type="transmembrane region" description="Helical" evidence="1">
    <location>
        <begin position="7"/>
        <end position="28"/>
    </location>
</feature>
<comment type="caution">
    <text evidence="2">The sequence shown here is derived from an EMBL/GenBank/DDBJ whole genome shotgun (WGS) entry which is preliminary data.</text>
</comment>
<keyword evidence="1" id="KW-0472">Membrane</keyword>
<gene>
    <name evidence="2" type="ORF">D7294_22770</name>
</gene>
<dbReference type="EMBL" id="RBAL01000015">
    <property type="protein sequence ID" value="RKN39008.1"/>
    <property type="molecule type" value="Genomic_DNA"/>
</dbReference>
<evidence type="ECO:0000256" key="1">
    <source>
        <dbReference type="SAM" id="Phobius"/>
    </source>
</evidence>
<accession>A0A3A9YSJ4</accession>
<dbReference type="RefSeq" id="WP_120682724.1">
    <property type="nucleotide sequence ID" value="NZ_RBAL01000015.1"/>
</dbReference>
<evidence type="ECO:0000313" key="2">
    <source>
        <dbReference type="EMBL" id="RKN39008.1"/>
    </source>
</evidence>
<organism evidence="2 3">
    <name type="scientific">Streptomyces hoynatensis</name>
    <dbReference type="NCBI Taxonomy" id="1141874"/>
    <lineage>
        <taxon>Bacteria</taxon>
        <taxon>Bacillati</taxon>
        <taxon>Actinomycetota</taxon>
        <taxon>Actinomycetes</taxon>
        <taxon>Kitasatosporales</taxon>
        <taxon>Streptomycetaceae</taxon>
        <taxon>Streptomyces</taxon>
    </lineage>
</organism>
<protein>
    <submittedName>
        <fullName evidence="2">Uncharacterized protein</fullName>
    </submittedName>
</protein>
<keyword evidence="3" id="KW-1185">Reference proteome</keyword>
<feature type="transmembrane region" description="Helical" evidence="1">
    <location>
        <begin position="93"/>
        <end position="112"/>
    </location>
</feature>
<sequence>MTRHPGFLLVAGWALLNGLLLAVLAIYGESATALACYGIAVGLLALAALAVLASSVRGPREHTRYRLPVRPGSAVLPLAAAAGLAVLAYPYGWWLLPIAAALLGLSLALAAHDRAARPRRSR</sequence>